<accession>A0ABP1QID6</accession>
<keyword evidence="3" id="KW-0964">Secreted</keyword>
<feature type="domain" description="Lipase" evidence="6">
    <location>
        <begin position="32"/>
        <end position="260"/>
    </location>
</feature>
<feature type="chain" id="PRO_5045674759" description="Lipase domain-containing protein" evidence="5">
    <location>
        <begin position="28"/>
        <end position="265"/>
    </location>
</feature>
<comment type="subcellular location">
    <subcellularLocation>
        <location evidence="1">Secreted</location>
    </subcellularLocation>
</comment>
<keyword evidence="5" id="KW-0732">Signal</keyword>
<evidence type="ECO:0000313" key="8">
    <source>
        <dbReference type="Proteomes" id="UP001642540"/>
    </source>
</evidence>
<dbReference type="InterPro" id="IPR000734">
    <property type="entry name" value="TAG_lipase"/>
</dbReference>
<evidence type="ECO:0000313" key="7">
    <source>
        <dbReference type="EMBL" id="CAL8104440.1"/>
    </source>
</evidence>
<dbReference type="Gene3D" id="3.40.50.1820">
    <property type="entry name" value="alpha/beta hydrolase"/>
    <property type="match status" value="1"/>
</dbReference>
<dbReference type="SUPFAM" id="SSF53474">
    <property type="entry name" value="alpha/beta-Hydrolases"/>
    <property type="match status" value="1"/>
</dbReference>
<protein>
    <recommendedName>
        <fullName evidence="6">Lipase domain-containing protein</fullName>
    </recommendedName>
</protein>
<dbReference type="InterPro" id="IPR013818">
    <property type="entry name" value="Lipase"/>
</dbReference>
<feature type="signal peptide" evidence="5">
    <location>
        <begin position="1"/>
        <end position="27"/>
    </location>
</feature>
<comment type="caution">
    <text evidence="7">The sequence shown here is derived from an EMBL/GenBank/DDBJ whole genome shotgun (WGS) entry which is preliminary data.</text>
</comment>
<evidence type="ECO:0000256" key="2">
    <source>
        <dbReference type="ARBA" id="ARBA00010701"/>
    </source>
</evidence>
<evidence type="ECO:0000256" key="3">
    <source>
        <dbReference type="ARBA" id="ARBA00022525"/>
    </source>
</evidence>
<dbReference type="PANTHER" id="PTHR11610:SF173">
    <property type="entry name" value="LIPASE DOMAIN-CONTAINING PROTEIN-RELATED"/>
    <property type="match status" value="1"/>
</dbReference>
<gene>
    <name evidence="7" type="ORF">ODALV1_LOCUS11759</name>
</gene>
<evidence type="ECO:0000256" key="4">
    <source>
        <dbReference type="RuleBase" id="RU004262"/>
    </source>
</evidence>
<evidence type="ECO:0000256" key="5">
    <source>
        <dbReference type="SAM" id="SignalP"/>
    </source>
</evidence>
<evidence type="ECO:0000256" key="1">
    <source>
        <dbReference type="ARBA" id="ARBA00004613"/>
    </source>
</evidence>
<name>A0ABP1QID6_9HEXA</name>
<comment type="similarity">
    <text evidence="2 4">Belongs to the AB hydrolase superfamily. Lipase family.</text>
</comment>
<sequence length="265" mass="28425">MNSQSSFVSVIVNLCLMLVFSLGNAQAQISRNADDLRFYYYPTANDGIEIVFNDVASLSASNLKAATATIIVIDGFTSILTSPMAQSVKNAYLENEGDNLNVIVVDWGRLSGSGPEQSLTFPSDITATYRTAIQNVAVVGQRVADFLNFLRANKQIQFSDVIIVGYSLGAHVAGSIGKAVKRRYGGLLARITGLDPAGPLYLVQLNGRLRLDSNDASFVDVYHTNRGVLGVNWDVGQANIYVNGGNSQPGCNIKDILGIIGTKNI</sequence>
<evidence type="ECO:0000259" key="6">
    <source>
        <dbReference type="Pfam" id="PF00151"/>
    </source>
</evidence>
<organism evidence="7 8">
    <name type="scientific">Orchesella dallaii</name>
    <dbReference type="NCBI Taxonomy" id="48710"/>
    <lineage>
        <taxon>Eukaryota</taxon>
        <taxon>Metazoa</taxon>
        <taxon>Ecdysozoa</taxon>
        <taxon>Arthropoda</taxon>
        <taxon>Hexapoda</taxon>
        <taxon>Collembola</taxon>
        <taxon>Entomobryomorpha</taxon>
        <taxon>Entomobryoidea</taxon>
        <taxon>Orchesellidae</taxon>
        <taxon>Orchesellinae</taxon>
        <taxon>Orchesella</taxon>
    </lineage>
</organism>
<dbReference type="Pfam" id="PF00151">
    <property type="entry name" value="Lipase"/>
    <property type="match status" value="1"/>
</dbReference>
<keyword evidence="8" id="KW-1185">Reference proteome</keyword>
<dbReference type="Proteomes" id="UP001642540">
    <property type="component" value="Unassembled WGS sequence"/>
</dbReference>
<dbReference type="EMBL" id="CAXLJM020000035">
    <property type="protein sequence ID" value="CAL8104440.1"/>
    <property type="molecule type" value="Genomic_DNA"/>
</dbReference>
<reference evidence="7 8" key="1">
    <citation type="submission" date="2024-08" db="EMBL/GenBank/DDBJ databases">
        <authorList>
            <person name="Cucini C."/>
            <person name="Frati F."/>
        </authorList>
    </citation>
    <scope>NUCLEOTIDE SEQUENCE [LARGE SCALE GENOMIC DNA]</scope>
</reference>
<dbReference type="InterPro" id="IPR029058">
    <property type="entry name" value="AB_hydrolase_fold"/>
</dbReference>
<dbReference type="PANTHER" id="PTHR11610">
    <property type="entry name" value="LIPASE"/>
    <property type="match status" value="1"/>
</dbReference>
<proteinExistence type="inferred from homology"/>